<feature type="compositionally biased region" description="Low complexity" evidence="1">
    <location>
        <begin position="272"/>
        <end position="350"/>
    </location>
</feature>
<protein>
    <submittedName>
        <fullName evidence="2">Mlr2412 protein</fullName>
    </submittedName>
</protein>
<gene>
    <name evidence="2" type="ORF">FM105_13530</name>
</gene>
<evidence type="ECO:0000256" key="1">
    <source>
        <dbReference type="SAM" id="MobiDB-lite"/>
    </source>
</evidence>
<name>A0A1X6XNR3_9MICO</name>
<evidence type="ECO:0000313" key="2">
    <source>
        <dbReference type="EMBL" id="SLN00786.1"/>
    </source>
</evidence>
<sequence length="390" mass="40490">MEDMSDSLQSLVDRAAFLSAEVQQRFGAVIAEREFEIDFSSAPRLRFTGDQPIDFRPHMLGTAVSRPGEKSWHWAWDNVNEFPEQVVALSARAREHGSAHGVAELIDAELPLEPEDLPLALTLASKALTGAWAHYPVAAGGGTTVWVLIDDERLALGEPELKPVVKALASGITGLEVSDHRTALASYAQLRGLRTAPLPDGGVRILCADGSADVTFDEQERIASCQAHQTLEGEAAEQFAQVGAVTGTAIFGGAAAGLPAPVEAAPEERAPVTDAPVDEPAAAEPAPATAPTPTAAPAASDEASPAEAVAPTGEQAAAEEPAAQEPAAEQPAPSAAAPQAPAEPAAADDQPATDDQPEPAAATPDEPAAPQGTERPQKEKKGLLRRLFGR</sequence>
<dbReference type="InterPro" id="IPR049249">
    <property type="entry name" value="DUF6882"/>
</dbReference>
<feature type="compositionally biased region" description="Low complexity" evidence="1">
    <location>
        <begin position="358"/>
        <end position="371"/>
    </location>
</feature>
<keyword evidence="3" id="KW-1185">Reference proteome</keyword>
<organism evidence="2 3">
    <name type="scientific">Brevibacterium yomogidense</name>
    <dbReference type="NCBI Taxonomy" id="946573"/>
    <lineage>
        <taxon>Bacteria</taxon>
        <taxon>Bacillati</taxon>
        <taxon>Actinomycetota</taxon>
        <taxon>Actinomycetes</taxon>
        <taxon>Micrococcales</taxon>
        <taxon>Brevibacteriaceae</taxon>
        <taxon>Brevibacterium</taxon>
    </lineage>
</organism>
<reference evidence="3" key="1">
    <citation type="submission" date="2017-02" db="EMBL/GenBank/DDBJ databases">
        <authorList>
            <person name="Dridi B."/>
        </authorList>
    </citation>
    <scope>NUCLEOTIDE SEQUENCE [LARGE SCALE GENOMIC DNA]</scope>
    <source>
        <strain evidence="3">B Co 03.10</strain>
    </source>
</reference>
<feature type="region of interest" description="Disordered" evidence="1">
    <location>
        <begin position="265"/>
        <end position="390"/>
    </location>
</feature>
<dbReference type="Pfam" id="PF21813">
    <property type="entry name" value="DUF6882"/>
    <property type="match status" value="1"/>
</dbReference>
<accession>A0A1X6XNR3</accession>
<proteinExistence type="predicted"/>
<evidence type="ECO:0000313" key="3">
    <source>
        <dbReference type="Proteomes" id="UP000196581"/>
    </source>
</evidence>
<dbReference type="EMBL" id="FWFF01000020">
    <property type="protein sequence ID" value="SLN00786.1"/>
    <property type="molecule type" value="Genomic_DNA"/>
</dbReference>
<dbReference type="AlphaFoldDB" id="A0A1X6XNR3"/>
<dbReference type="Proteomes" id="UP000196581">
    <property type="component" value="Unassembled WGS sequence"/>
</dbReference>